<evidence type="ECO:0000256" key="1">
    <source>
        <dbReference type="SAM" id="MobiDB-lite"/>
    </source>
</evidence>
<evidence type="ECO:0000313" key="3">
    <source>
        <dbReference type="EMBL" id="OCB90157.1"/>
    </source>
</evidence>
<feature type="compositionally biased region" description="Low complexity" evidence="1">
    <location>
        <begin position="140"/>
        <end position="150"/>
    </location>
</feature>
<feature type="region of interest" description="Disordered" evidence="1">
    <location>
        <begin position="1"/>
        <end position="161"/>
    </location>
</feature>
<dbReference type="Proteomes" id="UP000757232">
    <property type="component" value="Unassembled WGS sequence"/>
</dbReference>
<feature type="domain" description="FHA" evidence="2">
    <location>
        <begin position="225"/>
        <end position="288"/>
    </location>
</feature>
<sequence>MARGSRSRSPVRRGHARYNNDSRHGSEEPRREQPGKHRGDEEDERDVRNDRYRRQRYEDDEGRYDKRLSERHEREGEREHERDRSLDRDRRKRRDSRDRDYREERKRDYRNRDRKWERKRDDDRQAGPSTFRRQSQAPLSPHSHSGSKSPSSDKGKPNFNQSGLLAAATNAVKLADGTSTVLKYNEPPEARKPPVGWRLYVFKGKEQTGAYFSFYLLHISRQSCYLIGRDKNIVDIILDHPSCSKQHAVIQYRQVQEKDEFGSSKAVVKPFIIDLESTNSTFVNDEAIPQARYYELKMGDEFANVANIPKSNLQKPIGKKVTDGS</sequence>
<feature type="compositionally biased region" description="Basic residues" evidence="1">
    <location>
        <begin position="1"/>
        <end position="16"/>
    </location>
</feature>
<feature type="compositionally biased region" description="Basic and acidic residues" evidence="1">
    <location>
        <begin position="18"/>
        <end position="125"/>
    </location>
</feature>
<dbReference type="Pfam" id="PF00498">
    <property type="entry name" value="FHA"/>
    <property type="match status" value="1"/>
</dbReference>
<reference evidence="3" key="1">
    <citation type="submission" date="2016-06" db="EMBL/GenBank/DDBJ databases">
        <title>Draft Genome sequence of the fungus Inonotus baumii.</title>
        <authorList>
            <person name="Zhu H."/>
            <person name="Lin W."/>
        </authorList>
    </citation>
    <scope>NUCLEOTIDE SEQUENCE</scope>
    <source>
        <strain evidence="3">821</strain>
    </source>
</reference>
<protein>
    <submittedName>
        <fullName evidence="3">SMAD/FHA domain-containing protein</fullName>
    </submittedName>
</protein>
<dbReference type="SUPFAM" id="SSF49879">
    <property type="entry name" value="SMAD/FHA domain"/>
    <property type="match status" value="1"/>
</dbReference>
<keyword evidence="4" id="KW-1185">Reference proteome</keyword>
<dbReference type="PROSITE" id="PS50006">
    <property type="entry name" value="FHA_DOMAIN"/>
    <property type="match status" value="1"/>
</dbReference>
<dbReference type="InterPro" id="IPR008984">
    <property type="entry name" value="SMAD_FHA_dom_sf"/>
</dbReference>
<evidence type="ECO:0000259" key="2">
    <source>
        <dbReference type="PROSITE" id="PS50006"/>
    </source>
</evidence>
<dbReference type="Gene3D" id="2.60.200.20">
    <property type="match status" value="1"/>
</dbReference>
<organism evidence="3 4">
    <name type="scientific">Sanghuangporus baumii</name>
    <name type="common">Phellinus baumii</name>
    <dbReference type="NCBI Taxonomy" id="108892"/>
    <lineage>
        <taxon>Eukaryota</taxon>
        <taxon>Fungi</taxon>
        <taxon>Dikarya</taxon>
        <taxon>Basidiomycota</taxon>
        <taxon>Agaricomycotina</taxon>
        <taxon>Agaricomycetes</taxon>
        <taxon>Hymenochaetales</taxon>
        <taxon>Hymenochaetaceae</taxon>
        <taxon>Sanghuangporus</taxon>
    </lineage>
</organism>
<dbReference type="OrthoDB" id="444265at2759"/>
<dbReference type="InterPro" id="IPR000253">
    <property type="entry name" value="FHA_dom"/>
</dbReference>
<gene>
    <name evidence="3" type="ORF">A7U60_g2618</name>
</gene>
<evidence type="ECO:0000313" key="4">
    <source>
        <dbReference type="Proteomes" id="UP000757232"/>
    </source>
</evidence>
<dbReference type="InterPro" id="IPR050923">
    <property type="entry name" value="Cell_Proc_Reg/RNA_Proc"/>
</dbReference>
<dbReference type="AlphaFoldDB" id="A0A9Q5I2T6"/>
<dbReference type="SMART" id="SM00240">
    <property type="entry name" value="FHA"/>
    <property type="match status" value="1"/>
</dbReference>
<dbReference type="PANTHER" id="PTHR23308">
    <property type="entry name" value="NUCLEAR INHIBITOR OF PROTEIN PHOSPHATASE-1"/>
    <property type="match status" value="1"/>
</dbReference>
<comment type="caution">
    <text evidence="3">The sequence shown here is derived from an EMBL/GenBank/DDBJ whole genome shotgun (WGS) entry which is preliminary data.</text>
</comment>
<accession>A0A9Q5I2T6</accession>
<name>A0A9Q5I2T6_SANBA</name>
<dbReference type="EMBL" id="LNZH02000140">
    <property type="protein sequence ID" value="OCB90157.1"/>
    <property type="molecule type" value="Genomic_DNA"/>
</dbReference>
<proteinExistence type="predicted"/>
<feature type="compositionally biased region" description="Polar residues" evidence="1">
    <location>
        <begin position="127"/>
        <end position="138"/>
    </location>
</feature>